<accession>A0A6J5L0V2</accession>
<proteinExistence type="predicted"/>
<reference evidence="1" key="1">
    <citation type="submission" date="2020-04" db="EMBL/GenBank/DDBJ databases">
        <authorList>
            <person name="Chiriac C."/>
            <person name="Salcher M."/>
            <person name="Ghai R."/>
            <person name="Kavagutti S V."/>
        </authorList>
    </citation>
    <scope>NUCLEOTIDE SEQUENCE</scope>
</reference>
<organism evidence="1">
    <name type="scientific">uncultured Caudovirales phage</name>
    <dbReference type="NCBI Taxonomy" id="2100421"/>
    <lineage>
        <taxon>Viruses</taxon>
        <taxon>Duplodnaviria</taxon>
        <taxon>Heunggongvirae</taxon>
        <taxon>Uroviricota</taxon>
        <taxon>Caudoviricetes</taxon>
        <taxon>Peduoviridae</taxon>
        <taxon>Maltschvirus</taxon>
        <taxon>Maltschvirus maltsch</taxon>
    </lineage>
</organism>
<evidence type="ECO:0000313" key="2">
    <source>
        <dbReference type="EMBL" id="CAB5208818.1"/>
    </source>
</evidence>
<name>A0A6J5L0V2_9CAUD</name>
<evidence type="ECO:0000313" key="1">
    <source>
        <dbReference type="EMBL" id="CAB4126040.1"/>
    </source>
</evidence>
<sequence>MTFSADEYKAQVDMLETTYPKMFAKKYGGLAIGQGWWNTVNQLCAVIQQHIDHNKDCPQVVIEQIKEKFGGLRFYYQGGDDFIHGAVWFAETMSVNMCEECGAPGERTGSGYIQTLCQHHRDEYELAKLLREGYEQ</sequence>
<gene>
    <name evidence="2" type="ORF">UFOVP181_198</name>
    <name evidence="1" type="ORF">UFOVP57_441</name>
</gene>
<protein>
    <submittedName>
        <fullName evidence="1">Uncharacterized protein</fullName>
    </submittedName>
</protein>
<dbReference type="EMBL" id="LR798231">
    <property type="protein sequence ID" value="CAB5208818.1"/>
    <property type="molecule type" value="Genomic_DNA"/>
</dbReference>
<dbReference type="EMBL" id="LR796187">
    <property type="protein sequence ID" value="CAB4126040.1"/>
    <property type="molecule type" value="Genomic_DNA"/>
</dbReference>